<feature type="region of interest" description="Disordered" evidence="1">
    <location>
        <begin position="1"/>
        <end position="63"/>
    </location>
</feature>
<keyword evidence="3" id="KW-1185">Reference proteome</keyword>
<feature type="compositionally biased region" description="Basic and acidic residues" evidence="1">
    <location>
        <begin position="9"/>
        <end position="36"/>
    </location>
</feature>
<sequence>MARKPNYNFEKRQKDLARQKKKEEKLQKKALKKDALGNDIPDSEDQEGVEGQDEAPEGGPLPE</sequence>
<accession>A0ABQ5Q239</accession>
<reference evidence="2" key="1">
    <citation type="journal article" date="2023" name="Antonie Van Leeuwenhoek">
        <title>Mesoterricola silvestris gen. nov., sp. nov., Mesoterricola sediminis sp. nov., Geothrix oryzae sp. nov., Geothrix edaphica sp. nov., Geothrix rubra sp. nov., and Geothrix limicola sp. nov., six novel members of Acidobacteriota isolated from soils.</title>
        <authorList>
            <person name="Itoh H."/>
            <person name="Sugisawa Y."/>
            <person name="Mise K."/>
            <person name="Xu Z."/>
            <person name="Kuniyasu M."/>
            <person name="Ushijima N."/>
            <person name="Kawano K."/>
            <person name="Kobayashi E."/>
            <person name="Shiratori Y."/>
            <person name="Masuda Y."/>
            <person name="Senoo K."/>
        </authorList>
    </citation>
    <scope>NUCLEOTIDE SEQUENCE</scope>
    <source>
        <strain evidence="2">Red802</strain>
    </source>
</reference>
<evidence type="ECO:0000313" key="3">
    <source>
        <dbReference type="Proteomes" id="UP001165044"/>
    </source>
</evidence>
<evidence type="ECO:0000256" key="1">
    <source>
        <dbReference type="SAM" id="MobiDB-lite"/>
    </source>
</evidence>
<feature type="compositionally biased region" description="Acidic residues" evidence="1">
    <location>
        <begin position="41"/>
        <end position="56"/>
    </location>
</feature>
<protein>
    <submittedName>
        <fullName evidence="2">Uncharacterized protein</fullName>
    </submittedName>
</protein>
<comment type="caution">
    <text evidence="2">The sequence shown here is derived from an EMBL/GenBank/DDBJ whole genome shotgun (WGS) entry which is preliminary data.</text>
</comment>
<dbReference type="Proteomes" id="UP001165044">
    <property type="component" value="Unassembled WGS sequence"/>
</dbReference>
<name>A0ABQ5Q239_9BACT</name>
<organism evidence="2 3">
    <name type="scientific">Geothrix edaphica</name>
    <dbReference type="NCBI Taxonomy" id="2927976"/>
    <lineage>
        <taxon>Bacteria</taxon>
        <taxon>Pseudomonadati</taxon>
        <taxon>Acidobacteriota</taxon>
        <taxon>Holophagae</taxon>
        <taxon>Holophagales</taxon>
        <taxon>Holophagaceae</taxon>
        <taxon>Geothrix</taxon>
    </lineage>
</organism>
<dbReference type="RefSeq" id="WP_285610307.1">
    <property type="nucleotide sequence ID" value="NZ_BSDC01000004.1"/>
</dbReference>
<evidence type="ECO:0000313" key="2">
    <source>
        <dbReference type="EMBL" id="GLH68405.1"/>
    </source>
</evidence>
<gene>
    <name evidence="2" type="ORF">GETHED_27690</name>
</gene>
<dbReference type="EMBL" id="BSDC01000004">
    <property type="protein sequence ID" value="GLH68405.1"/>
    <property type="molecule type" value="Genomic_DNA"/>
</dbReference>
<proteinExistence type="predicted"/>